<sequence>MRRGPILALLVLGAAPTAAAGQAITVDAFTSSDADKTEVARFGANVDWRREGPDRHQGVRVETARFSPLGQKTTEDIRVYYRQADVAGDWTWKAQVGTDGDTVLGALNAHNNARWRQEYFVEREIIETPQGLARGVYYTFAGAALDLPIDARNTLTAVGAVQAFTGRNERLHLRASYVHVVQPEWGLTAQLRSRWFHSSDPGEYDYFSPRNFIQVTPTLQIRRRTHGWRYVVAAGLGAQKQTGGKWRAARTVSGQLTSPPAQHGWALDAAFAYSNTPVGAGYTYDYRQFSFGLTRAF</sequence>
<feature type="signal peptide" evidence="1">
    <location>
        <begin position="1"/>
        <end position="20"/>
    </location>
</feature>
<gene>
    <name evidence="2" type="ORF">DJ019_03260</name>
</gene>
<evidence type="ECO:0000313" key="2">
    <source>
        <dbReference type="EMBL" id="RAK69042.1"/>
    </source>
</evidence>
<dbReference type="EMBL" id="QFYS01000001">
    <property type="protein sequence ID" value="RAK69042.1"/>
    <property type="molecule type" value="Genomic_DNA"/>
</dbReference>
<dbReference type="RefSeq" id="WP_111274533.1">
    <property type="nucleotide sequence ID" value="NZ_QFYS01000001.1"/>
</dbReference>
<name>A0A328BNW2_9CAUL</name>
<evidence type="ECO:0008006" key="4">
    <source>
        <dbReference type="Google" id="ProtNLM"/>
    </source>
</evidence>
<keyword evidence="1" id="KW-0732">Signal</keyword>
<proteinExistence type="predicted"/>
<accession>A0A328BNW2</accession>
<comment type="caution">
    <text evidence="2">The sequence shown here is derived from an EMBL/GenBank/DDBJ whole genome shotgun (WGS) entry which is preliminary data.</text>
</comment>
<feature type="chain" id="PRO_5016259809" description="DUF2490 domain-containing protein" evidence="1">
    <location>
        <begin position="21"/>
        <end position="297"/>
    </location>
</feature>
<reference evidence="2 3" key="1">
    <citation type="submission" date="2018-05" db="EMBL/GenBank/DDBJ databases">
        <authorList>
            <person name="Lanie J.A."/>
            <person name="Ng W.-L."/>
            <person name="Kazmierczak K.M."/>
            <person name="Andrzejewski T.M."/>
            <person name="Davidsen T.M."/>
            <person name="Wayne K.J."/>
            <person name="Tettelin H."/>
            <person name="Glass J.I."/>
            <person name="Rusch D."/>
            <person name="Podicherti R."/>
            <person name="Tsui H.-C.T."/>
            <person name="Winkler M.E."/>
        </authorList>
    </citation>
    <scope>NUCLEOTIDE SEQUENCE [LARGE SCALE GENOMIC DNA]</scope>
    <source>
        <strain evidence="2 3">BUT-10</strain>
    </source>
</reference>
<evidence type="ECO:0000256" key="1">
    <source>
        <dbReference type="SAM" id="SignalP"/>
    </source>
</evidence>
<protein>
    <recommendedName>
        <fullName evidence="4">DUF2490 domain-containing protein</fullName>
    </recommendedName>
</protein>
<keyword evidence="3" id="KW-1185">Reference proteome</keyword>
<evidence type="ECO:0000313" key="3">
    <source>
        <dbReference type="Proteomes" id="UP000249524"/>
    </source>
</evidence>
<dbReference type="AlphaFoldDB" id="A0A328BNW2"/>
<organism evidence="2 3">
    <name type="scientific">Phenylobacterium kunshanense</name>
    <dbReference type="NCBI Taxonomy" id="1445034"/>
    <lineage>
        <taxon>Bacteria</taxon>
        <taxon>Pseudomonadati</taxon>
        <taxon>Pseudomonadota</taxon>
        <taxon>Alphaproteobacteria</taxon>
        <taxon>Caulobacterales</taxon>
        <taxon>Caulobacteraceae</taxon>
        <taxon>Phenylobacterium</taxon>
    </lineage>
</organism>
<dbReference type="Proteomes" id="UP000249524">
    <property type="component" value="Unassembled WGS sequence"/>
</dbReference>
<dbReference type="OrthoDB" id="6675128at2"/>